<dbReference type="GO" id="GO:0032049">
    <property type="term" value="P:cardiolipin biosynthetic process"/>
    <property type="evidence" value="ECO:0007669"/>
    <property type="project" value="UniProtKB-UniRule"/>
</dbReference>
<dbReference type="EMBL" id="QXQB01000002">
    <property type="protein sequence ID" value="RJX39436.1"/>
    <property type="molecule type" value="Genomic_DNA"/>
</dbReference>
<keyword evidence="16" id="KW-1185">Reference proteome</keyword>
<evidence type="ECO:0000256" key="1">
    <source>
        <dbReference type="ARBA" id="ARBA00004236"/>
    </source>
</evidence>
<protein>
    <recommendedName>
        <fullName evidence="12">Cardiolipin synthase</fullName>
        <ecNumber evidence="12">2.7.8.-</ecNumber>
    </recommendedName>
</protein>
<evidence type="ECO:0000256" key="10">
    <source>
        <dbReference type="ARBA" id="ARBA00023209"/>
    </source>
</evidence>
<dbReference type="InterPro" id="IPR001736">
    <property type="entry name" value="PLipase_D/transphosphatidylase"/>
</dbReference>
<sequence length="474" mass="52979">MGGLLVGLIVLLMLYIGQLAAVLVMEHRRQAHLTAWMLICMGCPFIGLAAYLLIGRRKPEHVIRSTSIDSDQTKASADAKLGNRAFSMSEGLTGDLADSLGALAGYPVTEHNRTKILTNGEAAFEAILHALASARDHIHLDYYTIRNDGIGRRFLDLLTEKARKGIKVRVVYDGIGSLKLDKNYLQALSRTGVEHACFAPPRWALLDRKLNYRNHRKIAVIDGRIGFIGGINIGDEYIGLDPKLGFWRDTHIQLQGDAVHDLQDTFMRDWELAKGERLERAERYFPESMATNGERVLIVPGEPGSNEHRIVGAIFAAMASAKRRIYAATPYFIPDPAIAMSLRIAASRGLDVRLIIPGLADSKLVLLASLSYVRDMLDAGVRVFRYQKGFIHSKVLIVDDTLASVGTANLDMRSLYSNYELLALLFDEKPIRRLERDFLDDLELSEEMNADEFARRTKRQRAKEAVMHILSPLL</sequence>
<dbReference type="CDD" id="cd09112">
    <property type="entry name" value="PLDc_CLS_2"/>
    <property type="match status" value="1"/>
</dbReference>
<feature type="domain" description="PLD phosphodiesterase" evidence="14">
    <location>
        <begin position="387"/>
        <end position="414"/>
    </location>
</feature>
<reference evidence="15 16" key="1">
    <citation type="submission" date="2018-09" db="EMBL/GenBank/DDBJ databases">
        <title>Paenibacillus aracenensis nov. sp. isolated from a cave in southern Spain.</title>
        <authorList>
            <person name="Jurado V."/>
            <person name="Gutierrez-Patricio S."/>
            <person name="Gonzalez-Pimentel J.L."/>
            <person name="Miller A.Z."/>
            <person name="Laiz L."/>
            <person name="Saiz-Jimenez C."/>
        </authorList>
    </citation>
    <scope>NUCLEOTIDE SEQUENCE [LARGE SCALE GENOMIC DNA]</scope>
    <source>
        <strain evidence="15 16">JCM 19203</strain>
    </source>
</reference>
<evidence type="ECO:0000256" key="4">
    <source>
        <dbReference type="ARBA" id="ARBA00022679"/>
    </source>
</evidence>
<dbReference type="Gene3D" id="3.30.870.10">
    <property type="entry name" value="Endonuclease Chain A"/>
    <property type="match status" value="2"/>
</dbReference>
<evidence type="ECO:0000256" key="11">
    <source>
        <dbReference type="ARBA" id="ARBA00023264"/>
    </source>
</evidence>
<feature type="transmembrane region" description="Helical" evidence="13">
    <location>
        <begin position="35"/>
        <end position="54"/>
    </location>
</feature>
<evidence type="ECO:0000256" key="9">
    <source>
        <dbReference type="ARBA" id="ARBA00023136"/>
    </source>
</evidence>
<keyword evidence="4" id="KW-0808">Transferase</keyword>
<evidence type="ECO:0000313" key="16">
    <source>
        <dbReference type="Proteomes" id="UP000267798"/>
    </source>
</evidence>
<dbReference type="RefSeq" id="WP_120108906.1">
    <property type="nucleotide sequence ID" value="NZ_QXQB01000002.1"/>
</dbReference>
<comment type="caution">
    <text evidence="15">The sequence shown here is derived from an EMBL/GenBank/DDBJ whole genome shotgun (WGS) entry which is preliminary data.</text>
</comment>
<evidence type="ECO:0000256" key="12">
    <source>
        <dbReference type="NCBIfam" id="TIGR04265"/>
    </source>
</evidence>
<dbReference type="FunFam" id="3.30.870.10:FF:000014">
    <property type="entry name" value="Cardiolipin synthase"/>
    <property type="match status" value="1"/>
</dbReference>
<accession>A0A3A6PIE3</accession>
<dbReference type="OrthoDB" id="9762009at2"/>
<keyword evidence="8" id="KW-0443">Lipid metabolism</keyword>
<dbReference type="Pfam" id="PF13091">
    <property type="entry name" value="PLDc_2"/>
    <property type="match status" value="2"/>
</dbReference>
<evidence type="ECO:0000259" key="14">
    <source>
        <dbReference type="PROSITE" id="PS50035"/>
    </source>
</evidence>
<keyword evidence="10" id="KW-0594">Phospholipid biosynthesis</keyword>
<keyword evidence="11" id="KW-1208">Phospholipid metabolism</keyword>
<evidence type="ECO:0000313" key="15">
    <source>
        <dbReference type="EMBL" id="RJX39436.1"/>
    </source>
</evidence>
<dbReference type="PANTHER" id="PTHR21248:SF20">
    <property type="entry name" value="CARDIOLIPIN SYNTHASE YWIE-RELATED"/>
    <property type="match status" value="1"/>
</dbReference>
<evidence type="ECO:0000256" key="3">
    <source>
        <dbReference type="ARBA" id="ARBA00022516"/>
    </source>
</evidence>
<feature type="domain" description="PLD phosphodiesterase" evidence="14">
    <location>
        <begin position="210"/>
        <end position="237"/>
    </location>
</feature>
<organism evidence="15 16">
    <name type="scientific">Paenibacillus pinisoli</name>
    <dbReference type="NCBI Taxonomy" id="1276110"/>
    <lineage>
        <taxon>Bacteria</taxon>
        <taxon>Bacillati</taxon>
        <taxon>Bacillota</taxon>
        <taxon>Bacilli</taxon>
        <taxon>Bacillales</taxon>
        <taxon>Paenibacillaceae</taxon>
        <taxon>Paenibacillus</taxon>
    </lineage>
</organism>
<dbReference type="InterPro" id="IPR022924">
    <property type="entry name" value="Cardiolipin_synthase"/>
</dbReference>
<keyword evidence="5 13" id="KW-0812">Transmembrane</keyword>
<evidence type="ECO:0000256" key="13">
    <source>
        <dbReference type="SAM" id="Phobius"/>
    </source>
</evidence>
<gene>
    <name evidence="15" type="primary">cls</name>
    <name evidence="15" type="ORF">D3P09_08360</name>
</gene>
<dbReference type="InterPro" id="IPR025202">
    <property type="entry name" value="PLD-like_dom"/>
</dbReference>
<dbReference type="AlphaFoldDB" id="A0A3A6PIE3"/>
<keyword evidence="6" id="KW-0677">Repeat</keyword>
<keyword evidence="2" id="KW-1003">Cell membrane</keyword>
<evidence type="ECO:0000256" key="6">
    <source>
        <dbReference type="ARBA" id="ARBA00022737"/>
    </source>
</evidence>
<evidence type="ECO:0000256" key="8">
    <source>
        <dbReference type="ARBA" id="ARBA00023098"/>
    </source>
</evidence>
<dbReference type="SMART" id="SM00155">
    <property type="entry name" value="PLDc"/>
    <property type="match status" value="2"/>
</dbReference>
<dbReference type="PROSITE" id="PS50035">
    <property type="entry name" value="PLD"/>
    <property type="match status" value="2"/>
</dbReference>
<dbReference type="EC" id="2.7.8.-" evidence="12"/>
<dbReference type="GO" id="GO:0005886">
    <property type="term" value="C:plasma membrane"/>
    <property type="evidence" value="ECO:0007669"/>
    <property type="project" value="UniProtKB-SubCell"/>
</dbReference>
<name>A0A3A6PIE3_9BACL</name>
<dbReference type="GO" id="GO:0008808">
    <property type="term" value="F:cardiolipin synthase activity"/>
    <property type="evidence" value="ECO:0007669"/>
    <property type="project" value="UniProtKB-UniRule"/>
</dbReference>
<dbReference type="SUPFAM" id="SSF56024">
    <property type="entry name" value="Phospholipase D/nuclease"/>
    <property type="match status" value="2"/>
</dbReference>
<keyword evidence="9 13" id="KW-0472">Membrane</keyword>
<evidence type="ECO:0000256" key="7">
    <source>
        <dbReference type="ARBA" id="ARBA00022989"/>
    </source>
</evidence>
<evidence type="ECO:0000256" key="2">
    <source>
        <dbReference type="ARBA" id="ARBA00022475"/>
    </source>
</evidence>
<dbReference type="NCBIfam" id="TIGR04265">
    <property type="entry name" value="bac_cardiolipin"/>
    <property type="match status" value="1"/>
</dbReference>
<dbReference type="Proteomes" id="UP000267798">
    <property type="component" value="Unassembled WGS sequence"/>
</dbReference>
<proteinExistence type="predicted"/>
<keyword evidence="7 13" id="KW-1133">Transmembrane helix</keyword>
<comment type="subcellular location">
    <subcellularLocation>
        <location evidence="1">Cell membrane</location>
    </subcellularLocation>
</comment>
<dbReference type="PANTHER" id="PTHR21248">
    <property type="entry name" value="CARDIOLIPIN SYNTHASE"/>
    <property type="match status" value="1"/>
</dbReference>
<dbReference type="CDD" id="cd09110">
    <property type="entry name" value="PLDc_CLS_1"/>
    <property type="match status" value="1"/>
</dbReference>
<evidence type="ECO:0000256" key="5">
    <source>
        <dbReference type="ARBA" id="ARBA00022692"/>
    </source>
</evidence>
<keyword evidence="3" id="KW-0444">Lipid biosynthesis</keyword>